<keyword evidence="2" id="KW-1185">Reference proteome</keyword>
<proteinExistence type="predicted"/>
<comment type="caution">
    <text evidence="1">The sequence shown here is derived from an EMBL/GenBank/DDBJ whole genome shotgun (WGS) entry which is preliminary data.</text>
</comment>
<evidence type="ECO:0000313" key="1">
    <source>
        <dbReference type="EMBL" id="GAA2513848.1"/>
    </source>
</evidence>
<reference evidence="1 2" key="1">
    <citation type="journal article" date="2019" name="Int. J. Syst. Evol. Microbiol.">
        <title>The Global Catalogue of Microorganisms (GCM) 10K type strain sequencing project: providing services to taxonomists for standard genome sequencing and annotation.</title>
        <authorList>
            <consortium name="The Broad Institute Genomics Platform"/>
            <consortium name="The Broad Institute Genome Sequencing Center for Infectious Disease"/>
            <person name="Wu L."/>
            <person name="Ma J."/>
        </authorList>
    </citation>
    <scope>NUCLEOTIDE SEQUENCE [LARGE SCALE GENOMIC DNA]</scope>
    <source>
        <strain evidence="1 2">JCM 4395</strain>
    </source>
</reference>
<dbReference type="Proteomes" id="UP001501777">
    <property type="component" value="Unassembled WGS sequence"/>
</dbReference>
<organism evidence="1 2">
    <name type="scientific">Streptomyces longisporus</name>
    <dbReference type="NCBI Taxonomy" id="1948"/>
    <lineage>
        <taxon>Bacteria</taxon>
        <taxon>Bacillati</taxon>
        <taxon>Actinomycetota</taxon>
        <taxon>Actinomycetes</taxon>
        <taxon>Kitasatosporales</taxon>
        <taxon>Streptomycetaceae</taxon>
        <taxon>Streptomyces</taxon>
    </lineage>
</organism>
<name>A0ABN3N497_STRLO</name>
<sequence length="132" mass="13981">MAFLSWPVDREWSGVEVDTARNGVAGVRASHRGGGGQRLAVRCANGAAFLSWPVDREWCGVEVDTARNGVAGVRASHRGGGGQRLAVRCANGAAFLSWPVDREWSGVEVDTARMESLECARRVAGAVVSGSR</sequence>
<gene>
    <name evidence="1" type="ORF">GCM10010276_72250</name>
</gene>
<protein>
    <submittedName>
        <fullName evidence="1">Uncharacterized protein</fullName>
    </submittedName>
</protein>
<dbReference type="EMBL" id="BAAASG010000019">
    <property type="protein sequence ID" value="GAA2513848.1"/>
    <property type="molecule type" value="Genomic_DNA"/>
</dbReference>
<evidence type="ECO:0000313" key="2">
    <source>
        <dbReference type="Proteomes" id="UP001501777"/>
    </source>
</evidence>
<accession>A0ABN3N497</accession>